<evidence type="ECO:0000313" key="5">
    <source>
        <dbReference type="EMBL" id="GMF61604.1"/>
    </source>
</evidence>
<protein>
    <submittedName>
        <fullName evidence="5">Unnamed protein product</fullName>
    </submittedName>
</protein>
<dbReference type="GO" id="GO:0006281">
    <property type="term" value="P:DNA repair"/>
    <property type="evidence" value="ECO:0007669"/>
    <property type="project" value="InterPro"/>
</dbReference>
<keyword evidence="6" id="KW-1185">Reference proteome</keyword>
<gene>
    <name evidence="5" type="ORF">Pfra01_002678100</name>
</gene>
<evidence type="ECO:0000256" key="3">
    <source>
        <dbReference type="ARBA" id="ARBA00023242"/>
    </source>
</evidence>
<dbReference type="GO" id="GO:0016810">
    <property type="term" value="F:hydrolase activity, acting on carbon-nitrogen (but not peptide) bonds"/>
    <property type="evidence" value="ECO:0007669"/>
    <property type="project" value="InterPro"/>
</dbReference>
<sequence>MNSDEGLTKKIADATNAGYRVEIHAIVLTALSTARVGPERRPILTHCQILGEDLISRMREQGVIGNIQPSFTVTDAAYVRKRLEDDVIPYSYCWKRMLDNGVACAGGSDAPIETCNPFQGIYDAIYRHKPNRPQDVFLPEEQLSFYEALALYTKSGAFAAMEESVLGEISPGFFGDFVVLRTDVTQNHAALVGRDLVESVWVNGKKAYQYDPASAPTINSQHDLSGSLLPGKNGPMRQDGDIVNVTAQPGSDYGSKVVEVIGRVMDSETIQEFKTTLFGDSFDLDVYDQVVQLSQSKYKHLFDVGRFDDGGRPDGVQEAVDEWAWGFGRLDVVDLALHEVHVVVRRVDALVQLEVSVVRVRDVVHDSSDLFAAEDTHTARKLIWDQCLSCCFAVYVLRSTSLASG</sequence>
<dbReference type="GO" id="GO:0006260">
    <property type="term" value="P:DNA replication"/>
    <property type="evidence" value="ECO:0007669"/>
    <property type="project" value="InterPro"/>
</dbReference>
<dbReference type="InterPro" id="IPR013108">
    <property type="entry name" value="Amidohydro_3"/>
</dbReference>
<dbReference type="PANTHER" id="PTHR22642:SF2">
    <property type="entry name" value="PROTEIN LONG AFTER FAR-RED 3"/>
    <property type="match status" value="1"/>
</dbReference>
<comment type="subcellular location">
    <subcellularLocation>
        <location evidence="1">Nucleus</location>
    </subcellularLocation>
</comment>
<feature type="domain" description="Amidohydrolase 3" evidence="4">
    <location>
        <begin position="2"/>
        <end position="206"/>
    </location>
</feature>
<evidence type="ECO:0000259" key="4">
    <source>
        <dbReference type="Pfam" id="PF07969"/>
    </source>
</evidence>
<evidence type="ECO:0000256" key="1">
    <source>
        <dbReference type="ARBA" id="ARBA00004123"/>
    </source>
</evidence>
<dbReference type="InterPro" id="IPR011059">
    <property type="entry name" value="Metal-dep_hydrolase_composite"/>
</dbReference>
<comment type="caution">
    <text evidence="5">The sequence shown here is derived from an EMBL/GenBank/DDBJ whole genome shotgun (WGS) entry which is preliminary data.</text>
</comment>
<dbReference type="InterPro" id="IPR012340">
    <property type="entry name" value="NA-bd_OB-fold"/>
</dbReference>
<proteinExistence type="inferred from homology"/>
<dbReference type="PANTHER" id="PTHR22642">
    <property type="entry name" value="IMIDAZOLONEPROPIONASE"/>
    <property type="match status" value="1"/>
</dbReference>
<dbReference type="GO" id="GO:0003677">
    <property type="term" value="F:DNA binding"/>
    <property type="evidence" value="ECO:0007669"/>
    <property type="project" value="InterPro"/>
</dbReference>
<dbReference type="OrthoDB" id="3501663at2759"/>
<dbReference type="InterPro" id="IPR013970">
    <property type="entry name" value="Rfa2"/>
</dbReference>
<dbReference type="EMBL" id="BSXT01005994">
    <property type="protein sequence ID" value="GMF61604.1"/>
    <property type="molecule type" value="Genomic_DNA"/>
</dbReference>
<dbReference type="SUPFAM" id="SSF51556">
    <property type="entry name" value="Metallo-dependent hydrolases"/>
    <property type="match status" value="1"/>
</dbReference>
<organism evidence="5 6">
    <name type="scientific">Phytophthora fragariaefolia</name>
    <dbReference type="NCBI Taxonomy" id="1490495"/>
    <lineage>
        <taxon>Eukaryota</taxon>
        <taxon>Sar</taxon>
        <taxon>Stramenopiles</taxon>
        <taxon>Oomycota</taxon>
        <taxon>Peronosporomycetes</taxon>
        <taxon>Peronosporales</taxon>
        <taxon>Peronosporaceae</taxon>
        <taxon>Phytophthora</taxon>
    </lineage>
</organism>
<dbReference type="Gene3D" id="3.20.20.140">
    <property type="entry name" value="Metal-dependent hydrolases"/>
    <property type="match status" value="1"/>
</dbReference>
<keyword evidence="3" id="KW-0539">Nucleus</keyword>
<dbReference type="InterPro" id="IPR032466">
    <property type="entry name" value="Metal_Hydrolase"/>
</dbReference>
<accession>A0A9W7DAM3</accession>
<dbReference type="Gene3D" id="2.40.50.140">
    <property type="entry name" value="Nucleic acid-binding proteins"/>
    <property type="match status" value="1"/>
</dbReference>
<comment type="similarity">
    <text evidence="2">Belongs to the replication factor A protein 3 family.</text>
</comment>
<dbReference type="Pfam" id="PF07969">
    <property type="entry name" value="Amidohydro_3"/>
    <property type="match status" value="1"/>
</dbReference>
<evidence type="ECO:0000313" key="6">
    <source>
        <dbReference type="Proteomes" id="UP001165121"/>
    </source>
</evidence>
<name>A0A9W7DAM3_9STRA</name>
<dbReference type="Gene3D" id="2.30.40.10">
    <property type="entry name" value="Urease, subunit C, domain 1"/>
    <property type="match status" value="1"/>
</dbReference>
<dbReference type="Proteomes" id="UP001165121">
    <property type="component" value="Unassembled WGS sequence"/>
</dbReference>
<reference evidence="5" key="1">
    <citation type="submission" date="2023-04" db="EMBL/GenBank/DDBJ databases">
        <title>Phytophthora fragariaefolia NBRC 109709.</title>
        <authorList>
            <person name="Ichikawa N."/>
            <person name="Sato H."/>
            <person name="Tonouchi N."/>
        </authorList>
    </citation>
    <scope>NUCLEOTIDE SEQUENCE</scope>
    <source>
        <strain evidence="5">NBRC 109709</strain>
    </source>
</reference>
<dbReference type="GO" id="GO:0031981">
    <property type="term" value="C:nuclear lumen"/>
    <property type="evidence" value="ECO:0007669"/>
    <property type="project" value="UniProtKB-ARBA"/>
</dbReference>
<dbReference type="GO" id="GO:0006310">
    <property type="term" value="P:DNA recombination"/>
    <property type="evidence" value="ECO:0007669"/>
    <property type="project" value="InterPro"/>
</dbReference>
<dbReference type="Pfam" id="PF08661">
    <property type="entry name" value="Rep_fac-A_3"/>
    <property type="match status" value="1"/>
</dbReference>
<dbReference type="AlphaFoldDB" id="A0A9W7DAM3"/>
<evidence type="ECO:0000256" key="2">
    <source>
        <dbReference type="ARBA" id="ARBA00009761"/>
    </source>
</evidence>